<dbReference type="OrthoDB" id="3687641at2759"/>
<dbReference type="EMBL" id="MIKG01000045">
    <property type="protein sequence ID" value="RAO74366.1"/>
    <property type="molecule type" value="Genomic_DNA"/>
</dbReference>
<feature type="region of interest" description="Disordered" evidence="2">
    <location>
        <begin position="17"/>
        <end position="50"/>
    </location>
</feature>
<dbReference type="InterPro" id="IPR021765">
    <property type="entry name" value="UstYa-like"/>
</dbReference>
<evidence type="ECO:0000256" key="2">
    <source>
        <dbReference type="SAM" id="MobiDB-lite"/>
    </source>
</evidence>
<dbReference type="PANTHER" id="PTHR33365">
    <property type="entry name" value="YALI0B05434P"/>
    <property type="match status" value="1"/>
</dbReference>
<keyword evidence="5" id="KW-1185">Reference proteome</keyword>
<name>A0A364LEW8_TALAM</name>
<evidence type="ECO:0000313" key="5">
    <source>
        <dbReference type="Proteomes" id="UP000249363"/>
    </source>
</evidence>
<keyword evidence="3" id="KW-0812">Transmembrane</keyword>
<organism evidence="4 5">
    <name type="scientific">Talaromyces amestolkiae</name>
    <dbReference type="NCBI Taxonomy" id="1196081"/>
    <lineage>
        <taxon>Eukaryota</taxon>
        <taxon>Fungi</taxon>
        <taxon>Dikarya</taxon>
        <taxon>Ascomycota</taxon>
        <taxon>Pezizomycotina</taxon>
        <taxon>Eurotiomycetes</taxon>
        <taxon>Eurotiomycetidae</taxon>
        <taxon>Eurotiales</taxon>
        <taxon>Trichocomaceae</taxon>
        <taxon>Talaromyces</taxon>
        <taxon>Talaromyces sect. Talaromyces</taxon>
    </lineage>
</organism>
<dbReference type="STRING" id="1196081.A0A364LEW8"/>
<dbReference type="PANTHER" id="PTHR33365:SF12">
    <property type="entry name" value="TAT PATHWAY SIGNAL SEQUENCE"/>
    <property type="match status" value="1"/>
</dbReference>
<dbReference type="Proteomes" id="UP000249363">
    <property type="component" value="Unassembled WGS sequence"/>
</dbReference>
<proteinExistence type="inferred from homology"/>
<sequence>MQKACAKAGKYYRLGYDDLGQRPSSIDGEEESDSETARLSGLKDSPVAVTRRSKHNKGKLPIASILHWFSHGLALIIITALTLTVYRSNLHYQSLCAARHSTWTPASEAMGDKYRTTHFEGTFAKWTPYKGPPTDEVEMAWKRITDDVPLLNITTEDMVSLGRSLDSVKYPSDLGGGFLGILEVTHQLHCLKKVWEDHHLEYYSAAATLKKDRPLFYEQHYEHCIDIIRQRLMCTADTGIVTFRWVKGVHGPYPDFNTAHQCRSWGDLMEFAHEREVPLDDDYVWHNEPSDDDPSRLNSVP</sequence>
<reference evidence="4 5" key="1">
    <citation type="journal article" date="2017" name="Biotechnol. Biofuels">
        <title>Differential beta-glucosidase expression as a function of carbon source availability in Talaromyces amestolkiae: a genomic and proteomic approach.</title>
        <authorList>
            <person name="de Eugenio L.I."/>
            <person name="Mendez-Liter J.A."/>
            <person name="Nieto-Dominguez M."/>
            <person name="Alonso L."/>
            <person name="Gil-Munoz J."/>
            <person name="Barriuso J."/>
            <person name="Prieto A."/>
            <person name="Martinez M.J."/>
        </authorList>
    </citation>
    <scope>NUCLEOTIDE SEQUENCE [LARGE SCALE GENOMIC DNA]</scope>
    <source>
        <strain evidence="4 5">CIB</strain>
    </source>
</reference>
<evidence type="ECO:0000256" key="1">
    <source>
        <dbReference type="ARBA" id="ARBA00035112"/>
    </source>
</evidence>
<accession>A0A364LEW8</accession>
<evidence type="ECO:0000256" key="3">
    <source>
        <dbReference type="SAM" id="Phobius"/>
    </source>
</evidence>
<protein>
    <recommendedName>
        <fullName evidence="6">Cyclochlorotine biosynthesis protein O</fullName>
    </recommendedName>
</protein>
<keyword evidence="3" id="KW-1133">Transmembrane helix</keyword>
<dbReference type="GeneID" id="63799592"/>
<dbReference type="GO" id="GO:0043386">
    <property type="term" value="P:mycotoxin biosynthetic process"/>
    <property type="evidence" value="ECO:0007669"/>
    <property type="project" value="InterPro"/>
</dbReference>
<comment type="similarity">
    <text evidence="1">Belongs to the ustYa family.</text>
</comment>
<dbReference type="AlphaFoldDB" id="A0A364LEW8"/>
<gene>
    <name evidence="4" type="ORF">BHQ10_010378</name>
</gene>
<dbReference type="RefSeq" id="XP_040738880.1">
    <property type="nucleotide sequence ID" value="XM_040873001.1"/>
</dbReference>
<keyword evidence="3" id="KW-0472">Membrane</keyword>
<comment type="caution">
    <text evidence="4">The sequence shown here is derived from an EMBL/GenBank/DDBJ whole genome shotgun (WGS) entry which is preliminary data.</text>
</comment>
<evidence type="ECO:0000313" key="4">
    <source>
        <dbReference type="EMBL" id="RAO74366.1"/>
    </source>
</evidence>
<dbReference type="Pfam" id="PF11807">
    <property type="entry name" value="UstYa"/>
    <property type="match status" value="1"/>
</dbReference>
<feature type="transmembrane region" description="Helical" evidence="3">
    <location>
        <begin position="60"/>
        <end position="86"/>
    </location>
</feature>
<evidence type="ECO:0008006" key="6">
    <source>
        <dbReference type="Google" id="ProtNLM"/>
    </source>
</evidence>